<dbReference type="Gramene" id="PRQ56281">
    <property type="protein sequence ID" value="PRQ56281"/>
    <property type="gene ID" value="RchiOBHm_Chr1g0334051"/>
</dbReference>
<dbReference type="EMBL" id="PDCK01000039">
    <property type="protein sequence ID" value="PRQ56281.1"/>
    <property type="molecule type" value="Genomic_DNA"/>
</dbReference>
<accession>A0A2P6SC67</accession>
<protein>
    <submittedName>
        <fullName evidence="1">Uncharacterized protein</fullName>
    </submittedName>
</protein>
<reference evidence="1 2" key="1">
    <citation type="journal article" date="2018" name="Nat. Genet.">
        <title>The Rosa genome provides new insights in the design of modern roses.</title>
        <authorList>
            <person name="Bendahmane M."/>
        </authorList>
    </citation>
    <scope>NUCLEOTIDE SEQUENCE [LARGE SCALE GENOMIC DNA]</scope>
    <source>
        <strain evidence="2">cv. Old Blush</strain>
    </source>
</reference>
<name>A0A2P6SC67_ROSCH</name>
<organism evidence="1 2">
    <name type="scientific">Rosa chinensis</name>
    <name type="common">China rose</name>
    <dbReference type="NCBI Taxonomy" id="74649"/>
    <lineage>
        <taxon>Eukaryota</taxon>
        <taxon>Viridiplantae</taxon>
        <taxon>Streptophyta</taxon>
        <taxon>Embryophyta</taxon>
        <taxon>Tracheophyta</taxon>
        <taxon>Spermatophyta</taxon>
        <taxon>Magnoliopsida</taxon>
        <taxon>eudicotyledons</taxon>
        <taxon>Gunneridae</taxon>
        <taxon>Pentapetalae</taxon>
        <taxon>rosids</taxon>
        <taxon>fabids</taxon>
        <taxon>Rosales</taxon>
        <taxon>Rosaceae</taxon>
        <taxon>Rosoideae</taxon>
        <taxon>Rosoideae incertae sedis</taxon>
        <taxon>Rosa</taxon>
    </lineage>
</organism>
<dbReference type="AlphaFoldDB" id="A0A2P6SC67"/>
<evidence type="ECO:0000313" key="2">
    <source>
        <dbReference type="Proteomes" id="UP000238479"/>
    </source>
</evidence>
<comment type="caution">
    <text evidence="1">The sequence shown here is derived from an EMBL/GenBank/DDBJ whole genome shotgun (WGS) entry which is preliminary data.</text>
</comment>
<keyword evidence="2" id="KW-1185">Reference proteome</keyword>
<sequence length="120" mass="14208">MKRNGPDEKLPITIASNSLALQTRLLSLTLNDKTKVTVSNSLPKIHVFPPLMFETRLRLHDCHNPSFVLFLSLTKIAILRWYRPPLEFSPQNWRLGSTYSHLEFFSNKRLCWRLFRRVRE</sequence>
<dbReference type="Proteomes" id="UP000238479">
    <property type="component" value="Chromosome 1"/>
</dbReference>
<evidence type="ECO:0000313" key="1">
    <source>
        <dbReference type="EMBL" id="PRQ56281.1"/>
    </source>
</evidence>
<proteinExistence type="predicted"/>
<gene>
    <name evidence="1" type="ORF">RchiOBHm_Chr1g0334051</name>
</gene>